<dbReference type="Proteomes" id="UP000094527">
    <property type="component" value="Unassembled WGS sequence"/>
</dbReference>
<name>A0A1D2NK95_ORCCI</name>
<accession>A0A1D2NK95</accession>
<evidence type="ECO:0000313" key="2">
    <source>
        <dbReference type="Proteomes" id="UP000094527"/>
    </source>
</evidence>
<keyword evidence="2" id="KW-1185">Reference proteome</keyword>
<dbReference type="EMBL" id="LJIJ01000018">
    <property type="protein sequence ID" value="ODN05708.1"/>
    <property type="molecule type" value="Genomic_DNA"/>
</dbReference>
<organism evidence="1 2">
    <name type="scientific">Orchesella cincta</name>
    <name type="common">Springtail</name>
    <name type="synonym">Podura cincta</name>
    <dbReference type="NCBI Taxonomy" id="48709"/>
    <lineage>
        <taxon>Eukaryota</taxon>
        <taxon>Metazoa</taxon>
        <taxon>Ecdysozoa</taxon>
        <taxon>Arthropoda</taxon>
        <taxon>Hexapoda</taxon>
        <taxon>Collembola</taxon>
        <taxon>Entomobryomorpha</taxon>
        <taxon>Entomobryoidea</taxon>
        <taxon>Orchesellidae</taxon>
        <taxon>Orchesellinae</taxon>
        <taxon>Orchesella</taxon>
    </lineage>
</organism>
<proteinExistence type="predicted"/>
<protein>
    <submittedName>
        <fullName evidence="1">Uncharacterized protein</fullName>
    </submittedName>
</protein>
<feature type="non-terminal residue" evidence="1">
    <location>
        <position position="1"/>
    </location>
</feature>
<gene>
    <name evidence="1" type="ORF">Ocin01_00973</name>
</gene>
<reference evidence="1 2" key="1">
    <citation type="journal article" date="2016" name="Genome Biol. Evol.">
        <title>Gene Family Evolution Reflects Adaptation to Soil Environmental Stressors in the Genome of the Collembolan Orchesella cincta.</title>
        <authorList>
            <person name="Faddeeva-Vakhrusheva A."/>
            <person name="Derks M.F."/>
            <person name="Anvar S.Y."/>
            <person name="Agamennone V."/>
            <person name="Suring W."/>
            <person name="Smit S."/>
            <person name="van Straalen N.M."/>
            <person name="Roelofs D."/>
        </authorList>
    </citation>
    <scope>NUCLEOTIDE SEQUENCE [LARGE SCALE GENOMIC DNA]</scope>
    <source>
        <tissue evidence="1">Mixed pool</tissue>
    </source>
</reference>
<evidence type="ECO:0000313" key="1">
    <source>
        <dbReference type="EMBL" id="ODN05708.1"/>
    </source>
</evidence>
<comment type="caution">
    <text evidence="1">The sequence shown here is derived from an EMBL/GenBank/DDBJ whole genome shotgun (WGS) entry which is preliminary data.</text>
</comment>
<dbReference type="AlphaFoldDB" id="A0A1D2NK95"/>
<sequence length="74" mass="8267">SLAEGTARKGKPIPFVEKIRSLSTAKLVIVDRNSRDKPCDAMCVNALSMDTCLNGELRFTHLHPIIFFVMTETM</sequence>